<keyword evidence="1" id="KW-0472">Membrane</keyword>
<dbReference type="RefSeq" id="WP_100335681.1">
    <property type="nucleotide sequence ID" value="NZ_PGFA01000001.1"/>
</dbReference>
<dbReference type="AlphaFoldDB" id="A0A2M9BQ02"/>
<feature type="transmembrane region" description="Helical" evidence="1">
    <location>
        <begin position="20"/>
        <end position="40"/>
    </location>
</feature>
<keyword evidence="1" id="KW-1133">Transmembrane helix</keyword>
<keyword evidence="1" id="KW-0812">Transmembrane</keyword>
<evidence type="ECO:0000313" key="3">
    <source>
        <dbReference type="Proteomes" id="UP000228535"/>
    </source>
</evidence>
<sequence>MASVSTAKPASDTKAVSRLLLKSLLLVIPYLPIVVSYFVLDPFRVLYDYKKFDEPLTVVPNRDYISTQMYLNTYQQRPYSSFILGNSRTMSFLTRDWVKYTGDSLAFHYDASGESLYGVGQKLQFVEQHNSSLKNVLIICDQELLKMVGDVDNHIYRKDPRTTGDFSFAFQLAFLKAYFSDTFFFQYLKQRVTGKFTPEMFGILEDRRIYYDPVTNDMVLPDINAEIKRDSVGFYARNRSLRLARKAGVSDAVIGPEQLRQLVAMRNIFKRHNTNYHIVISPLFKQQQLNPADLALLQRTFGASHIHDYSGVNEFTKEVGNYYEQDHYRPLVGRKILEQIYAPRPQ</sequence>
<gene>
    <name evidence="2" type="ORF">CLV45_1438</name>
</gene>
<evidence type="ECO:0000313" key="2">
    <source>
        <dbReference type="EMBL" id="PJJ60013.1"/>
    </source>
</evidence>
<evidence type="ECO:0000256" key="1">
    <source>
        <dbReference type="SAM" id="Phobius"/>
    </source>
</evidence>
<accession>A0A2M9BQ02</accession>
<name>A0A2M9BQ02_9BACT</name>
<proteinExistence type="predicted"/>
<protein>
    <submittedName>
        <fullName evidence="2">Uncharacterized protein</fullName>
    </submittedName>
</protein>
<dbReference type="OrthoDB" id="1339610at2"/>
<reference evidence="2 3" key="1">
    <citation type="submission" date="2017-11" db="EMBL/GenBank/DDBJ databases">
        <title>Genomic Encyclopedia of Archaeal and Bacterial Type Strains, Phase II (KMG-II): From Individual Species to Whole Genera.</title>
        <authorList>
            <person name="Goeker M."/>
        </authorList>
    </citation>
    <scope>NUCLEOTIDE SEQUENCE [LARGE SCALE GENOMIC DNA]</scope>
    <source>
        <strain evidence="2 3">DSM 11115</strain>
    </source>
</reference>
<dbReference type="EMBL" id="PGFA01000001">
    <property type="protein sequence ID" value="PJJ60013.1"/>
    <property type="molecule type" value="Genomic_DNA"/>
</dbReference>
<comment type="caution">
    <text evidence="2">The sequence shown here is derived from an EMBL/GenBank/DDBJ whole genome shotgun (WGS) entry which is preliminary data.</text>
</comment>
<dbReference type="Proteomes" id="UP000228535">
    <property type="component" value="Unassembled WGS sequence"/>
</dbReference>
<keyword evidence="3" id="KW-1185">Reference proteome</keyword>
<organism evidence="2 3">
    <name type="scientific">Hymenobacter chitinivorans DSM 11115</name>
    <dbReference type="NCBI Taxonomy" id="1121954"/>
    <lineage>
        <taxon>Bacteria</taxon>
        <taxon>Pseudomonadati</taxon>
        <taxon>Bacteroidota</taxon>
        <taxon>Cytophagia</taxon>
        <taxon>Cytophagales</taxon>
        <taxon>Hymenobacteraceae</taxon>
        <taxon>Hymenobacter</taxon>
    </lineage>
</organism>